<dbReference type="AlphaFoldDB" id="A0A559M8P7"/>
<dbReference type="EMBL" id="QGML01001304">
    <property type="protein sequence ID" value="TVY89330.1"/>
    <property type="molecule type" value="Genomic_DNA"/>
</dbReference>
<name>A0A559M8P7_9HELO</name>
<evidence type="ECO:0000313" key="2">
    <source>
        <dbReference type="Proteomes" id="UP000315522"/>
    </source>
</evidence>
<accession>A0A559M8P7</accession>
<sequence length="1197" mass="133471">MPLKFLQIVDIESLRANTTGRSLARMNEHSMGLLVAMHAELVSPSQFHFATVLHNCIKIPFPSRRRGSGRQIKWKLQHILRHFEKGFSYVFRDFAIKSVTDFYETHQFSGPPSKNGSMSFNKLAVSAVNGALEIQPALANINFDFSLWKMAPPKEFEGVGAALTTFRRNEAENGCAHRTARKLGALFEKLLPTTPSLIKAYGQRASDISKASSIDAEARAAYGVFASRVGADATSLWAAATSGSSAIAVHLLACMLARIWEGPEATSIWVEITNKRKKEIQHDFEQNNISDIASLAAAQQELTRSQISEWDASARAWLRVADAEKCRQQKQLMLILENVQTPVNKETETYSSVIRAWKNALIQMEGLINGVSQEAQGGDIILGLSAWHLFPDLMVVAPRPTPVRQRDPIFTHGGVLTVGLVNPNTEDRGVHWSLPLAHLRHYGVPVVSLRSIDSNERSRISTGELLLATFGCVLQGWGEAGSNTLQAATWLDNVFRLLEKSRLAGGRSARILLEGDAALSWFSLLLATARQYLESQGDGRKTANKLILLGRKHGKRFLDLPAEPLYGLLGVPSTTPYENSQSNPSTDKPEARPTDIFIGISPQSSLLLPRVGQRGSYVNLITATDDKIHFLRKVALDIATEMSLDPSQIFIRYKRSYPSWSKHVYEYTTALPWHRATPKRKFNESRSGADGHTRWLYRGGSLWRRGTDRRYYDRLAVNFPNASDLQRIPEDFWEFHQNKNSSVRLGTDRSNFTPEEQQSIRQEFENRKRFYASLGENTIDRESELIEDFDSMRLGVFWDNMGCVGGNQGQTPWYRLIYGDEHSAGLFVVEGRGSMLELIRTHGTEAADFCSLFEAGKIGATAISDKLLQTFHNANAAVDPHLKALKAVSTAAAMYRKFPNTFVDVRILQQPIWNTAWVKKCYDAPPERGLNGIPSSLQPYHLERATAFACIAMFESGIYDIDPSLLENVIAMSSSDSIYIGGALLLDPQEPAYPGDIRRVLGNIGKPGMAFLVPPVDPMIREVKMSDWSRIDRDEFDGDMRDCFESASLHLSFTGANTPINLGYSGGQDVDVYLLETLISLRDGGDWIADLDIFNTIGNVRLQRMSDCQDHNHNSVVAAHNFTAIDNWLGLIDTPETPLSIVRAHKNWQARLAATTISIALGHETVVLSDHPCWCCFNSKAKEMAWGRSFQKVIVIG</sequence>
<keyword evidence="2" id="KW-1185">Reference proteome</keyword>
<comment type="caution">
    <text evidence="1">The sequence shown here is derived from an EMBL/GenBank/DDBJ whole genome shotgun (WGS) entry which is preliminary data.</text>
</comment>
<evidence type="ECO:0000313" key="1">
    <source>
        <dbReference type="EMBL" id="TVY89330.1"/>
    </source>
</evidence>
<proteinExistence type="predicted"/>
<protein>
    <submittedName>
        <fullName evidence="1">Uncharacterized protein</fullName>
    </submittedName>
</protein>
<reference evidence="1 2" key="1">
    <citation type="submission" date="2018-05" db="EMBL/GenBank/DDBJ databases">
        <title>Genome sequencing and assembly of the regulated plant pathogen Lachnellula willkommii and related sister species for the development of diagnostic species identification markers.</title>
        <authorList>
            <person name="Giroux E."/>
            <person name="Bilodeau G."/>
        </authorList>
    </citation>
    <scope>NUCLEOTIDE SEQUENCE [LARGE SCALE GENOMIC DNA]</scope>
    <source>
        <strain evidence="1 2">CBS 172.35</strain>
    </source>
</reference>
<dbReference type="Proteomes" id="UP000315522">
    <property type="component" value="Unassembled WGS sequence"/>
</dbReference>
<gene>
    <name evidence="1" type="ORF">LAWI1_G007440</name>
</gene>
<organism evidence="1 2">
    <name type="scientific">Lachnellula willkommii</name>
    <dbReference type="NCBI Taxonomy" id="215461"/>
    <lineage>
        <taxon>Eukaryota</taxon>
        <taxon>Fungi</taxon>
        <taxon>Dikarya</taxon>
        <taxon>Ascomycota</taxon>
        <taxon>Pezizomycotina</taxon>
        <taxon>Leotiomycetes</taxon>
        <taxon>Helotiales</taxon>
        <taxon>Lachnaceae</taxon>
        <taxon>Lachnellula</taxon>
    </lineage>
</organism>